<dbReference type="Gene3D" id="3.80.10.10">
    <property type="entry name" value="Ribonuclease Inhibitor"/>
    <property type="match status" value="1"/>
</dbReference>
<feature type="non-terminal residue" evidence="13">
    <location>
        <position position="555"/>
    </location>
</feature>
<evidence type="ECO:0000256" key="10">
    <source>
        <dbReference type="PROSITE-ProRule" id="PRU00282"/>
    </source>
</evidence>
<evidence type="ECO:0000256" key="2">
    <source>
        <dbReference type="ARBA" id="ARBA00006375"/>
    </source>
</evidence>
<dbReference type="PROSITE" id="PS50920">
    <property type="entry name" value="SOLCAR"/>
    <property type="match status" value="2"/>
</dbReference>
<reference evidence="13" key="1">
    <citation type="submission" date="2014-11" db="EMBL/GenBank/DDBJ databases">
        <authorList>
            <person name="Otto D Thomas"/>
            <person name="Naeem Raeece"/>
        </authorList>
    </citation>
    <scope>NUCLEOTIDE SEQUENCE</scope>
</reference>
<comment type="subcellular location">
    <subcellularLocation>
        <location evidence="1">Mitochondrion inner membrane</location>
        <topology evidence="1">Multi-pass membrane protein</topology>
    </subcellularLocation>
</comment>
<evidence type="ECO:0000256" key="11">
    <source>
        <dbReference type="RuleBase" id="RU000488"/>
    </source>
</evidence>
<proteinExistence type="inferred from homology"/>
<name>A0A0G4HFS5_9ALVE</name>
<keyword evidence="7" id="KW-1133">Transmembrane helix</keyword>
<keyword evidence="3 11" id="KW-0813">Transport</keyword>
<evidence type="ECO:0000256" key="5">
    <source>
        <dbReference type="ARBA" id="ARBA00022737"/>
    </source>
</evidence>
<gene>
    <name evidence="13" type="ORF">Cvel_27173</name>
</gene>
<dbReference type="Gene3D" id="1.50.40.10">
    <property type="entry name" value="Mitochondrial carrier domain"/>
    <property type="match status" value="1"/>
</dbReference>
<evidence type="ECO:0000256" key="8">
    <source>
        <dbReference type="ARBA" id="ARBA00023128"/>
    </source>
</evidence>
<dbReference type="InterPro" id="IPR023395">
    <property type="entry name" value="MCP_dom_sf"/>
</dbReference>
<dbReference type="PROSITE" id="PS51450">
    <property type="entry name" value="LRR"/>
    <property type="match status" value="1"/>
</dbReference>
<evidence type="ECO:0000256" key="7">
    <source>
        <dbReference type="ARBA" id="ARBA00022989"/>
    </source>
</evidence>
<keyword evidence="4 10" id="KW-0812">Transmembrane</keyword>
<evidence type="ECO:0000256" key="4">
    <source>
        <dbReference type="ARBA" id="ARBA00022692"/>
    </source>
</evidence>
<dbReference type="InterPro" id="IPR001611">
    <property type="entry name" value="Leu-rich_rpt"/>
</dbReference>
<accession>A0A0G4HFS5</accession>
<dbReference type="GO" id="GO:0005315">
    <property type="term" value="F:phosphate transmembrane transporter activity"/>
    <property type="evidence" value="ECO:0007669"/>
    <property type="project" value="InterPro"/>
</dbReference>
<dbReference type="GO" id="GO:1990547">
    <property type="term" value="P:mitochondrial phosphate ion transmembrane transport"/>
    <property type="evidence" value="ECO:0007669"/>
    <property type="project" value="InterPro"/>
</dbReference>
<dbReference type="Pfam" id="PF00153">
    <property type="entry name" value="Mito_carr"/>
    <property type="match status" value="2"/>
</dbReference>
<feature type="repeat" description="Solcar" evidence="10">
    <location>
        <begin position="235"/>
        <end position="346"/>
    </location>
</feature>
<evidence type="ECO:0000256" key="9">
    <source>
        <dbReference type="ARBA" id="ARBA00023136"/>
    </source>
</evidence>
<dbReference type="SMART" id="SM00365">
    <property type="entry name" value="LRR_SD22"/>
    <property type="match status" value="1"/>
</dbReference>
<dbReference type="GO" id="GO:0005743">
    <property type="term" value="C:mitochondrial inner membrane"/>
    <property type="evidence" value="ECO:0007669"/>
    <property type="project" value="UniProtKB-SubCell"/>
</dbReference>
<dbReference type="PANTHER" id="PTHR45671">
    <property type="entry name" value="SOLUTE CARRIER FAMILY 25 (MITOCHONDRIAL CARRIER PHOSPHATE CARRIER), MEMBER 3, LIKE-RELATED-RELATED"/>
    <property type="match status" value="1"/>
</dbReference>
<dbReference type="SUPFAM" id="SSF103506">
    <property type="entry name" value="Mitochondrial carrier"/>
    <property type="match status" value="1"/>
</dbReference>
<keyword evidence="5" id="KW-0677">Repeat</keyword>
<evidence type="ECO:0000256" key="12">
    <source>
        <dbReference type="SAM" id="MobiDB-lite"/>
    </source>
</evidence>
<dbReference type="InterPro" id="IPR032675">
    <property type="entry name" value="LRR_dom_sf"/>
</dbReference>
<sequence length="555" mass="60661">MFHCVRTVSVYDVPSPPPVRSPCAFLTPLRPVGEPSGFRRRRSRNLLCNSPRASDVFRENMKERRRHVCAGDFRTETADAEQGRNEILSSNSLFGTTRKIFLCFALVALLLGAGSRDAFALGFLSDANPIGSPLNAGELLKFGFAGGVCCGVTHGAIVPLDVVKTRRQAEPERFSGGWKETASKLVAENGPSVLLTGLVPTIVGYSLQGSCKFGGVEALKRLLYSWWGVEWASQHRLLVVLVASACAELCADVLLCPFEAARIRMVSEAEAEGIMGGKGKEGENEERKGAKRSGRQSRTTSLPEAFLSIVNEAGVAGLWGGLGTLVLRQVPYTMAKFAGQDTLQQAFYQQFDFLVPPNLAVSVLSGVLGGALAACVSQPADVFLSRDLSRTFEERREKKTAQVIFEEAGPKGFFIGLQERLGMVAVISVEQHQTAPPLFIREGVLDDITNVPNLTTLDLGGNPIKKIEDLEPLTALKKLDLLSLERCPLEENQTYGDLPQGRFRSSAVSEGRRRTGLGGQLAREIRYRLAVPQRSQLDKRAPKRRRPHPFQQPEV</sequence>
<dbReference type="InterPro" id="IPR044677">
    <property type="entry name" value="SLC25A3/Pic2/Mir1-like"/>
</dbReference>
<feature type="region of interest" description="Disordered" evidence="12">
    <location>
        <begin position="493"/>
        <end position="515"/>
    </location>
</feature>
<keyword evidence="8" id="KW-0496">Mitochondrion</keyword>
<dbReference type="PANTHER" id="PTHR45671:SF12">
    <property type="entry name" value="MITOCHONDRIAL PHOSPHATE CARRIER PROTEIN"/>
    <property type="match status" value="1"/>
</dbReference>
<feature type="region of interest" description="Disordered" evidence="12">
    <location>
        <begin position="532"/>
        <end position="555"/>
    </location>
</feature>
<keyword evidence="6" id="KW-0999">Mitochondrion inner membrane</keyword>
<dbReference type="EMBL" id="CDMZ01002575">
    <property type="protein sequence ID" value="CEM42959.1"/>
    <property type="molecule type" value="Genomic_DNA"/>
</dbReference>
<feature type="repeat" description="Solcar" evidence="10">
    <location>
        <begin position="137"/>
        <end position="222"/>
    </location>
</feature>
<keyword evidence="9 10" id="KW-0472">Membrane</keyword>
<evidence type="ECO:0000313" key="13">
    <source>
        <dbReference type="EMBL" id="CEM42959.1"/>
    </source>
</evidence>
<dbReference type="AlphaFoldDB" id="A0A0G4HFS5"/>
<protein>
    <submittedName>
        <fullName evidence="13">Uncharacterized protein</fullName>
    </submittedName>
</protein>
<feature type="region of interest" description="Disordered" evidence="12">
    <location>
        <begin position="274"/>
        <end position="299"/>
    </location>
</feature>
<comment type="similarity">
    <text evidence="2 11">Belongs to the mitochondrial carrier (TC 2.A.29) family.</text>
</comment>
<evidence type="ECO:0000256" key="1">
    <source>
        <dbReference type="ARBA" id="ARBA00004448"/>
    </source>
</evidence>
<dbReference type="InterPro" id="IPR018108">
    <property type="entry name" value="MCP_transmembrane"/>
</dbReference>
<evidence type="ECO:0000256" key="6">
    <source>
        <dbReference type="ARBA" id="ARBA00022792"/>
    </source>
</evidence>
<feature type="compositionally biased region" description="Basic and acidic residues" evidence="12">
    <location>
        <begin position="278"/>
        <end position="288"/>
    </location>
</feature>
<dbReference type="SUPFAM" id="SSF52058">
    <property type="entry name" value="L domain-like"/>
    <property type="match status" value="1"/>
</dbReference>
<evidence type="ECO:0000256" key="3">
    <source>
        <dbReference type="ARBA" id="ARBA00022448"/>
    </source>
</evidence>
<organism evidence="13">
    <name type="scientific">Chromera velia CCMP2878</name>
    <dbReference type="NCBI Taxonomy" id="1169474"/>
    <lineage>
        <taxon>Eukaryota</taxon>
        <taxon>Sar</taxon>
        <taxon>Alveolata</taxon>
        <taxon>Colpodellida</taxon>
        <taxon>Chromeraceae</taxon>
        <taxon>Chromera</taxon>
    </lineage>
</organism>